<dbReference type="Pfam" id="PF00795">
    <property type="entry name" value="CN_hydrolase"/>
    <property type="match status" value="1"/>
</dbReference>
<comment type="function">
    <text evidence="9">Catalyzes the phospholipid dependent N-acylation of the N-terminal cysteine of apolipoprotein, the last step in lipoprotein maturation.</text>
</comment>
<dbReference type="PANTHER" id="PTHR38686:SF1">
    <property type="entry name" value="APOLIPOPROTEIN N-ACYLTRANSFERASE"/>
    <property type="match status" value="1"/>
</dbReference>
<feature type="chain" id="PRO_5035206794" description="Apolipoprotein N-acyltransferase" evidence="10">
    <location>
        <begin position="22"/>
        <end position="507"/>
    </location>
</feature>
<evidence type="ECO:0000256" key="7">
    <source>
        <dbReference type="ARBA" id="ARBA00023136"/>
    </source>
</evidence>
<dbReference type="AlphaFoldDB" id="A0A8J7K5T8"/>
<reference evidence="12" key="1">
    <citation type="submission" date="2020-10" db="EMBL/GenBank/DDBJ databases">
        <title>Bacterium isolated from coastal waters sediment.</title>
        <authorList>
            <person name="Chen R.-J."/>
            <person name="Lu D.-C."/>
            <person name="Zhu K.-L."/>
            <person name="Du Z.-J."/>
        </authorList>
    </citation>
    <scope>NUCLEOTIDE SEQUENCE</scope>
    <source>
        <strain evidence="12">N1Y112</strain>
    </source>
</reference>
<evidence type="ECO:0000256" key="10">
    <source>
        <dbReference type="SAM" id="SignalP"/>
    </source>
</evidence>
<comment type="catalytic activity">
    <reaction evidence="9">
        <text>N-terminal S-1,2-diacyl-sn-glyceryl-L-cysteinyl-[lipoprotein] + a glycerophospholipid = N-acyl-S-1,2-diacyl-sn-glyceryl-L-cysteinyl-[lipoprotein] + a 2-acyl-sn-glycero-3-phospholipid + H(+)</text>
        <dbReference type="Rhea" id="RHEA:48228"/>
        <dbReference type="Rhea" id="RHEA-COMP:14681"/>
        <dbReference type="Rhea" id="RHEA-COMP:14684"/>
        <dbReference type="ChEBI" id="CHEBI:15378"/>
        <dbReference type="ChEBI" id="CHEBI:136912"/>
        <dbReference type="ChEBI" id="CHEBI:140656"/>
        <dbReference type="ChEBI" id="CHEBI:140657"/>
        <dbReference type="ChEBI" id="CHEBI:140660"/>
        <dbReference type="EC" id="2.3.1.269"/>
    </reaction>
</comment>
<evidence type="ECO:0000256" key="4">
    <source>
        <dbReference type="ARBA" id="ARBA00022679"/>
    </source>
</evidence>
<dbReference type="InterPro" id="IPR036526">
    <property type="entry name" value="C-N_Hydrolase_sf"/>
</dbReference>
<dbReference type="GO" id="GO:0016410">
    <property type="term" value="F:N-acyltransferase activity"/>
    <property type="evidence" value="ECO:0007669"/>
    <property type="project" value="UniProtKB-UniRule"/>
</dbReference>
<feature type="domain" description="CN hydrolase" evidence="11">
    <location>
        <begin position="218"/>
        <end position="460"/>
    </location>
</feature>
<name>A0A8J7K5T8_9GAMM</name>
<evidence type="ECO:0000256" key="9">
    <source>
        <dbReference type="HAMAP-Rule" id="MF_01148"/>
    </source>
</evidence>
<evidence type="ECO:0000313" key="12">
    <source>
        <dbReference type="EMBL" id="MBE9396011.1"/>
    </source>
</evidence>
<keyword evidence="6 9" id="KW-1133">Transmembrane helix</keyword>
<dbReference type="RefSeq" id="WP_193951556.1">
    <property type="nucleotide sequence ID" value="NZ_JADEYS010000001.1"/>
</dbReference>
<keyword evidence="8 9" id="KW-0012">Acyltransferase</keyword>
<evidence type="ECO:0000313" key="13">
    <source>
        <dbReference type="Proteomes" id="UP000640333"/>
    </source>
</evidence>
<dbReference type="PANTHER" id="PTHR38686">
    <property type="entry name" value="APOLIPOPROTEIN N-ACYLTRANSFERASE"/>
    <property type="match status" value="1"/>
</dbReference>
<dbReference type="HAMAP" id="MF_01148">
    <property type="entry name" value="Lnt"/>
    <property type="match status" value="1"/>
</dbReference>
<keyword evidence="13" id="KW-1185">Reference proteome</keyword>
<feature type="transmembrane region" description="Helical" evidence="9">
    <location>
        <begin position="111"/>
        <end position="131"/>
    </location>
</feature>
<evidence type="ECO:0000256" key="2">
    <source>
        <dbReference type="ARBA" id="ARBA00010065"/>
    </source>
</evidence>
<dbReference type="GO" id="GO:0005886">
    <property type="term" value="C:plasma membrane"/>
    <property type="evidence" value="ECO:0007669"/>
    <property type="project" value="UniProtKB-SubCell"/>
</dbReference>
<dbReference type="InterPro" id="IPR003010">
    <property type="entry name" value="C-N_Hydrolase"/>
</dbReference>
<keyword evidence="5 9" id="KW-0812">Transmembrane</keyword>
<protein>
    <recommendedName>
        <fullName evidence="9">Apolipoprotein N-acyltransferase</fullName>
        <shortName evidence="9">ALP N-acyltransferase</shortName>
        <ecNumber evidence="9">2.3.1.269</ecNumber>
    </recommendedName>
</protein>
<dbReference type="InterPro" id="IPR004563">
    <property type="entry name" value="Apolipo_AcylTrfase"/>
</dbReference>
<dbReference type="GO" id="GO:0042158">
    <property type="term" value="P:lipoprotein biosynthetic process"/>
    <property type="evidence" value="ECO:0007669"/>
    <property type="project" value="UniProtKB-UniRule"/>
</dbReference>
<comment type="pathway">
    <text evidence="9">Protein modification; lipoprotein biosynthesis (N-acyl transfer).</text>
</comment>
<proteinExistence type="inferred from homology"/>
<feature type="signal peptide" evidence="10">
    <location>
        <begin position="1"/>
        <end position="21"/>
    </location>
</feature>
<dbReference type="Proteomes" id="UP000640333">
    <property type="component" value="Unassembled WGS sequence"/>
</dbReference>
<evidence type="ECO:0000256" key="6">
    <source>
        <dbReference type="ARBA" id="ARBA00022989"/>
    </source>
</evidence>
<dbReference type="EMBL" id="JADEYS010000001">
    <property type="protein sequence ID" value="MBE9396011.1"/>
    <property type="molecule type" value="Genomic_DNA"/>
</dbReference>
<dbReference type="PROSITE" id="PS50263">
    <property type="entry name" value="CN_HYDROLASE"/>
    <property type="match status" value="1"/>
</dbReference>
<comment type="caution">
    <text evidence="12">The sequence shown here is derived from an EMBL/GenBank/DDBJ whole genome shotgun (WGS) entry which is preliminary data.</text>
</comment>
<keyword evidence="3 9" id="KW-1003">Cell membrane</keyword>
<dbReference type="UniPathway" id="UPA00666"/>
<feature type="transmembrane region" description="Helical" evidence="9">
    <location>
        <begin position="26"/>
        <end position="43"/>
    </location>
</feature>
<comment type="subcellular location">
    <subcellularLocation>
        <location evidence="1 9">Cell membrane</location>
        <topology evidence="1 9">Multi-pass membrane protein</topology>
    </subcellularLocation>
</comment>
<keyword evidence="10" id="KW-0732">Signal</keyword>
<dbReference type="Pfam" id="PF20154">
    <property type="entry name" value="LNT_N"/>
    <property type="match status" value="1"/>
</dbReference>
<keyword evidence="7 9" id="KW-0472">Membrane</keyword>
<feature type="transmembrane region" description="Helical" evidence="9">
    <location>
        <begin position="151"/>
        <end position="173"/>
    </location>
</feature>
<dbReference type="NCBIfam" id="TIGR00546">
    <property type="entry name" value="lnt"/>
    <property type="match status" value="1"/>
</dbReference>
<evidence type="ECO:0000256" key="8">
    <source>
        <dbReference type="ARBA" id="ARBA00023315"/>
    </source>
</evidence>
<keyword evidence="4 9" id="KW-0808">Transferase</keyword>
<feature type="transmembrane region" description="Helical" evidence="9">
    <location>
        <begin position="50"/>
        <end position="72"/>
    </location>
</feature>
<accession>A0A8J7K5T8</accession>
<organism evidence="12 13">
    <name type="scientific">Pontibacterium sinense</name>
    <dbReference type="NCBI Taxonomy" id="2781979"/>
    <lineage>
        <taxon>Bacteria</taxon>
        <taxon>Pseudomonadati</taxon>
        <taxon>Pseudomonadota</taxon>
        <taxon>Gammaproteobacteria</taxon>
        <taxon>Oceanospirillales</taxon>
        <taxon>Oceanospirillaceae</taxon>
        <taxon>Pontibacterium</taxon>
    </lineage>
</organism>
<evidence type="ECO:0000259" key="11">
    <source>
        <dbReference type="PROSITE" id="PS50263"/>
    </source>
</evidence>
<comment type="similarity">
    <text evidence="2 9">Belongs to the CN hydrolase family. Apolipoprotein N-acyltransferase subfamily.</text>
</comment>
<dbReference type="CDD" id="cd07571">
    <property type="entry name" value="ALP_N-acyl_transferase"/>
    <property type="match status" value="1"/>
</dbReference>
<dbReference type="EC" id="2.3.1.269" evidence="9"/>
<dbReference type="Gene3D" id="3.60.110.10">
    <property type="entry name" value="Carbon-nitrogen hydrolase"/>
    <property type="match status" value="1"/>
</dbReference>
<dbReference type="InterPro" id="IPR045378">
    <property type="entry name" value="LNT_N"/>
</dbReference>
<feature type="transmembrane region" description="Helical" evidence="9">
    <location>
        <begin position="185"/>
        <end position="205"/>
    </location>
</feature>
<evidence type="ECO:0000256" key="5">
    <source>
        <dbReference type="ARBA" id="ARBA00022692"/>
    </source>
</evidence>
<sequence>MLILRLLLSLLAGASATAALAPFNIVWLAPVAPLLFYLILSTAPQRNSWLLGWSFGLGFFGTGVSWVFVSIYEHSATPLPLAVALTALFVSALALLFMLQGGCWKRWFSGRWGALSFIGLWILGEWLRSWLLTGFPWLYLGYATLDTPLASWAPMGGVWLNSLIVAGSGIVLFEVLREKSWPTRASYLLILIAPWALLPFVNTTWTTASGTPLNVTLIQADIDQEDKWDPQQRDSILARYEALSLPRSGDDLIIWPETAIPTFFSRAAEQLSPMLEQFDADNTTLISGLPTSSRDPDSQRRLYHNSIAVLSNGSGVYHKERLVPFGEYIPMEHYLRGALEFFNLPMSSFSLPLSDKQSLLNVQGHLMSAAICYEIAYPELVRESSQQAAFILTVSNDTWFGHSIAPDQHMQIARMRALESQRWIIRSTNNGISGLIDPHGNVTQQAPRYTQAILTGSVQPRQGLTPFQQVGSWPVVAFSFLLCIVGLGRQKLSFNDNARSLRPNLRH</sequence>
<dbReference type="SUPFAM" id="SSF56317">
    <property type="entry name" value="Carbon-nitrogen hydrolase"/>
    <property type="match status" value="1"/>
</dbReference>
<evidence type="ECO:0000256" key="1">
    <source>
        <dbReference type="ARBA" id="ARBA00004651"/>
    </source>
</evidence>
<evidence type="ECO:0000256" key="3">
    <source>
        <dbReference type="ARBA" id="ARBA00022475"/>
    </source>
</evidence>
<gene>
    <name evidence="9 12" type="primary">lnt</name>
    <name evidence="12" type="ORF">IOQ59_01915</name>
</gene>
<feature type="transmembrane region" description="Helical" evidence="9">
    <location>
        <begin position="78"/>
        <end position="99"/>
    </location>
</feature>